<gene>
    <name evidence="3" type="ORF">ABZ568_37295</name>
</gene>
<evidence type="ECO:0000313" key="4">
    <source>
        <dbReference type="Proteomes" id="UP001550603"/>
    </source>
</evidence>
<evidence type="ECO:0000256" key="1">
    <source>
        <dbReference type="SAM" id="MobiDB-lite"/>
    </source>
</evidence>
<keyword evidence="4" id="KW-1185">Reference proteome</keyword>
<keyword evidence="2" id="KW-0472">Membrane</keyword>
<reference evidence="3 4" key="1">
    <citation type="submission" date="2024-06" db="EMBL/GenBank/DDBJ databases">
        <title>The Natural Products Discovery Center: Release of the First 8490 Sequenced Strains for Exploring Actinobacteria Biosynthetic Diversity.</title>
        <authorList>
            <person name="Kalkreuter E."/>
            <person name="Kautsar S.A."/>
            <person name="Yang D."/>
            <person name="Bader C.D."/>
            <person name="Teijaro C.N."/>
            <person name="Fluegel L."/>
            <person name="Davis C.M."/>
            <person name="Simpson J.R."/>
            <person name="Lauterbach L."/>
            <person name="Steele A.D."/>
            <person name="Gui C."/>
            <person name="Meng S."/>
            <person name="Li G."/>
            <person name="Viehrig K."/>
            <person name="Ye F."/>
            <person name="Su P."/>
            <person name="Kiefer A.F."/>
            <person name="Nichols A."/>
            <person name="Cepeda A.J."/>
            <person name="Yan W."/>
            <person name="Fan B."/>
            <person name="Jiang Y."/>
            <person name="Adhikari A."/>
            <person name="Zheng C.-J."/>
            <person name="Schuster L."/>
            <person name="Cowan T.M."/>
            <person name="Smanski M.J."/>
            <person name="Chevrette M.G."/>
            <person name="De Carvalho L.P.S."/>
            <person name="Shen B."/>
        </authorList>
    </citation>
    <scope>NUCLEOTIDE SEQUENCE [LARGE SCALE GENOMIC DNA]</scope>
    <source>
        <strain evidence="3 4">NPDC019583</strain>
    </source>
</reference>
<accession>A0ABV2Y6U5</accession>
<dbReference type="EMBL" id="JBEYBN010000089">
    <property type="protein sequence ID" value="MEU2271992.1"/>
    <property type="molecule type" value="Genomic_DNA"/>
</dbReference>
<comment type="caution">
    <text evidence="3">The sequence shown here is derived from an EMBL/GenBank/DDBJ whole genome shotgun (WGS) entry which is preliminary data.</text>
</comment>
<evidence type="ECO:0000313" key="3">
    <source>
        <dbReference type="EMBL" id="MEU2271992.1"/>
    </source>
</evidence>
<protein>
    <submittedName>
        <fullName evidence="3">Uncharacterized protein</fullName>
    </submittedName>
</protein>
<feature type="compositionally biased region" description="Basic residues" evidence="1">
    <location>
        <begin position="34"/>
        <end position="43"/>
    </location>
</feature>
<keyword evidence="2" id="KW-0812">Transmembrane</keyword>
<organism evidence="3 4">
    <name type="scientific">Streptomyces olindensis</name>
    <dbReference type="NCBI Taxonomy" id="358823"/>
    <lineage>
        <taxon>Bacteria</taxon>
        <taxon>Bacillati</taxon>
        <taxon>Actinomycetota</taxon>
        <taxon>Actinomycetes</taxon>
        <taxon>Kitasatosporales</taxon>
        <taxon>Streptomycetaceae</taxon>
        <taxon>Streptomyces</taxon>
    </lineage>
</organism>
<dbReference type="Proteomes" id="UP001550603">
    <property type="component" value="Unassembled WGS sequence"/>
</dbReference>
<sequence length="51" mass="5736">MYESLTHLFRASMPEFLGNLMAAVVLAAAGWGAKKTRDRLRARRLPEESTD</sequence>
<proteinExistence type="predicted"/>
<dbReference type="RefSeq" id="WP_359794041.1">
    <property type="nucleotide sequence ID" value="NZ_JBEYBN010000089.1"/>
</dbReference>
<feature type="transmembrane region" description="Helical" evidence="2">
    <location>
        <begin position="16"/>
        <end position="33"/>
    </location>
</feature>
<evidence type="ECO:0000256" key="2">
    <source>
        <dbReference type="SAM" id="Phobius"/>
    </source>
</evidence>
<name>A0ABV2Y6U5_9ACTN</name>
<feature type="region of interest" description="Disordered" evidence="1">
    <location>
        <begin position="32"/>
        <end position="51"/>
    </location>
</feature>
<keyword evidence="2" id="KW-1133">Transmembrane helix</keyword>